<feature type="region of interest" description="Disordered" evidence="1">
    <location>
        <begin position="147"/>
        <end position="181"/>
    </location>
</feature>
<dbReference type="Pfam" id="PF13413">
    <property type="entry name" value="HTH_25"/>
    <property type="match status" value="1"/>
</dbReference>
<keyword evidence="2" id="KW-1133">Transmembrane helix</keyword>
<dbReference type="Proteomes" id="UP000465035">
    <property type="component" value="Chromosome"/>
</dbReference>
<dbReference type="RefSeq" id="WP_003553656.1">
    <property type="nucleotide sequence ID" value="NZ_CABKOL010000102.1"/>
</dbReference>
<protein>
    <submittedName>
        <fullName evidence="4">DUF4115 domain-containing protein</fullName>
    </submittedName>
</protein>
<proteinExistence type="predicted"/>
<evidence type="ECO:0000256" key="2">
    <source>
        <dbReference type="SAM" id="Phobius"/>
    </source>
</evidence>
<feature type="region of interest" description="Disordered" evidence="1">
    <location>
        <begin position="297"/>
        <end position="360"/>
    </location>
</feature>
<gene>
    <name evidence="4" type="ORF">GQR93_06830</name>
</gene>
<dbReference type="PANTHER" id="PTHR34475">
    <property type="match status" value="1"/>
</dbReference>
<dbReference type="AlphaFoldDB" id="A0A6P1E8C0"/>
<accession>A0A6P1E8C0</accession>
<dbReference type="SMR" id="A0A6P1E8C0"/>
<evidence type="ECO:0000256" key="1">
    <source>
        <dbReference type="SAM" id="MobiDB-lite"/>
    </source>
</evidence>
<dbReference type="EMBL" id="CP047121">
    <property type="protein sequence ID" value="QHB51915.1"/>
    <property type="molecule type" value="Genomic_DNA"/>
</dbReference>
<dbReference type="GO" id="GO:0003677">
    <property type="term" value="F:DNA binding"/>
    <property type="evidence" value="ECO:0007669"/>
    <property type="project" value="InterPro"/>
</dbReference>
<feature type="compositionally biased region" description="Low complexity" evidence="1">
    <location>
        <begin position="298"/>
        <end position="360"/>
    </location>
</feature>
<evidence type="ECO:0000313" key="4">
    <source>
        <dbReference type="EMBL" id="QHB51915.1"/>
    </source>
</evidence>
<dbReference type="InterPro" id="IPR050400">
    <property type="entry name" value="Bact_Cytoskel_RodZ"/>
</dbReference>
<dbReference type="Pfam" id="PF13464">
    <property type="entry name" value="RodZ_C"/>
    <property type="match status" value="1"/>
</dbReference>
<feature type="compositionally biased region" description="Low complexity" evidence="1">
    <location>
        <begin position="154"/>
        <end position="176"/>
    </location>
</feature>
<keyword evidence="2" id="KW-0812">Transmembrane</keyword>
<evidence type="ECO:0000259" key="3">
    <source>
        <dbReference type="Pfam" id="PF13464"/>
    </source>
</evidence>
<keyword evidence="2" id="KW-0472">Membrane</keyword>
<reference evidence="4 5" key="1">
    <citation type="submission" date="2019-12" db="EMBL/GenBank/DDBJ databases">
        <title>Lactobacillus hilgardii FLUB.</title>
        <authorList>
            <person name="Gustaw K."/>
        </authorList>
    </citation>
    <scope>NUCLEOTIDE SEQUENCE [LARGE SCALE GENOMIC DNA]</scope>
    <source>
        <strain evidence="4 5">FLUB</strain>
    </source>
</reference>
<dbReference type="PANTHER" id="PTHR34475:SF1">
    <property type="entry name" value="CYTOSKELETON PROTEIN RODZ"/>
    <property type="match status" value="1"/>
</dbReference>
<evidence type="ECO:0000313" key="5">
    <source>
        <dbReference type="Proteomes" id="UP000465035"/>
    </source>
</evidence>
<feature type="region of interest" description="Disordered" evidence="1">
    <location>
        <begin position="82"/>
        <end position="110"/>
    </location>
</feature>
<dbReference type="InterPro" id="IPR010982">
    <property type="entry name" value="Lambda_DNA-bd_dom_sf"/>
</dbReference>
<dbReference type="InterPro" id="IPR025194">
    <property type="entry name" value="RodZ-like_C"/>
</dbReference>
<name>A0A6P1E8C0_LENHI</name>
<feature type="transmembrane region" description="Helical" evidence="2">
    <location>
        <begin position="118"/>
        <end position="139"/>
    </location>
</feature>
<feature type="domain" description="Cytoskeleton protein RodZ-like C-terminal" evidence="3">
    <location>
        <begin position="220"/>
        <end position="284"/>
    </location>
</feature>
<dbReference type="Gene3D" id="1.10.260.40">
    <property type="entry name" value="lambda repressor-like DNA-binding domains"/>
    <property type="match status" value="1"/>
</dbReference>
<organism evidence="4 5">
    <name type="scientific">Lentilactobacillus hilgardii</name>
    <name type="common">Lactobacillus hilgardii</name>
    <dbReference type="NCBI Taxonomy" id="1588"/>
    <lineage>
        <taxon>Bacteria</taxon>
        <taxon>Bacillati</taxon>
        <taxon>Bacillota</taxon>
        <taxon>Bacilli</taxon>
        <taxon>Lactobacillales</taxon>
        <taxon>Lactobacillaceae</taxon>
        <taxon>Lentilactobacillus</taxon>
    </lineage>
</organism>
<dbReference type="GeneID" id="69058070"/>
<feature type="compositionally biased region" description="Polar residues" evidence="1">
    <location>
        <begin position="93"/>
        <end position="107"/>
    </location>
</feature>
<sequence length="360" mass="37839">MNDEKDNLTIGKKLHDARVAKGYTLDDLQKNTKIQKRYLIAIEDNDFDSLPGEFYVRAFVKQYADSVGLNGNELLSQFDTKLPDTEDPEYVNRVNSDNPKTRSAQRQVDQRNEKIRRYIPVASVSVVVLVILIAIWVAAAHSTRDTSKTQIETSKVSVSGNKSSKASSSSSSSAAKKNTKKKAATKKLVFKKLTESGSNVTYQVTGASSKPKIKIATTGSGSAWTSVSANGSTLWQAAQAGGKSHTVTLPSSVSTATINTGNAPQTVIYVSGKRLKLSDPSDGSSNQVRVVTLQFGKSGSTTSTSSSSTTDSSTTGTTGSSTTGSTEGTSSTTGTTGTTGTNDTTGNTTTGTTTGSTTGY</sequence>